<evidence type="ECO:0000259" key="6">
    <source>
        <dbReference type="PROSITE" id="PS00715"/>
    </source>
</evidence>
<gene>
    <name evidence="7" type="ORF">J2X20_000834</name>
</gene>
<evidence type="ECO:0000256" key="5">
    <source>
        <dbReference type="SAM" id="Coils"/>
    </source>
</evidence>
<proteinExistence type="predicted"/>
<accession>A0ABU1YIY1</accession>
<dbReference type="Pfam" id="PF04545">
    <property type="entry name" value="Sigma70_r4"/>
    <property type="match status" value="1"/>
</dbReference>
<feature type="coiled-coil region" evidence="5">
    <location>
        <begin position="135"/>
        <end position="162"/>
    </location>
</feature>
<dbReference type="PROSITE" id="PS00715">
    <property type="entry name" value="SIGMA70_1"/>
    <property type="match status" value="1"/>
</dbReference>
<dbReference type="Pfam" id="PF04542">
    <property type="entry name" value="Sigma70_r2"/>
    <property type="match status" value="1"/>
</dbReference>
<dbReference type="InterPro" id="IPR000943">
    <property type="entry name" value="RNA_pol_sigma70"/>
</dbReference>
<evidence type="ECO:0000256" key="2">
    <source>
        <dbReference type="ARBA" id="ARBA00023082"/>
    </source>
</evidence>
<evidence type="ECO:0000256" key="4">
    <source>
        <dbReference type="ARBA" id="ARBA00023163"/>
    </source>
</evidence>
<dbReference type="NCBIfam" id="TIGR02937">
    <property type="entry name" value="sigma70-ECF"/>
    <property type="match status" value="1"/>
</dbReference>
<keyword evidence="7" id="KW-0282">Flagellum</keyword>
<dbReference type="Gene3D" id="1.20.140.160">
    <property type="match status" value="1"/>
</dbReference>
<keyword evidence="5" id="KW-0175">Coiled coil</keyword>
<dbReference type="CDD" id="cd06171">
    <property type="entry name" value="Sigma70_r4"/>
    <property type="match status" value="1"/>
</dbReference>
<feature type="domain" description="RNA polymerase sigma-70" evidence="6">
    <location>
        <begin position="28"/>
        <end position="41"/>
    </location>
</feature>
<dbReference type="EMBL" id="JAVDXU010000001">
    <property type="protein sequence ID" value="MDR7268205.1"/>
    <property type="molecule type" value="Genomic_DNA"/>
</dbReference>
<organism evidence="7 8">
    <name type="scientific">Roseateles saccharophilus</name>
    <name type="common">Pseudomonas saccharophila</name>
    <dbReference type="NCBI Taxonomy" id="304"/>
    <lineage>
        <taxon>Bacteria</taxon>
        <taxon>Pseudomonadati</taxon>
        <taxon>Pseudomonadota</taxon>
        <taxon>Betaproteobacteria</taxon>
        <taxon>Burkholderiales</taxon>
        <taxon>Sphaerotilaceae</taxon>
        <taxon>Roseateles</taxon>
    </lineage>
</organism>
<keyword evidence="2" id="KW-0731">Sigma factor</keyword>
<keyword evidence="7" id="KW-0969">Cilium</keyword>
<dbReference type="SUPFAM" id="SSF88659">
    <property type="entry name" value="Sigma3 and sigma4 domains of RNA polymerase sigma factors"/>
    <property type="match status" value="1"/>
</dbReference>
<sequence length="213" mass="24252">MDAYTPLVRRLAARVYGRRFGADLDYTDLVQMGMVGLLEAIDRYTPARGVRFETFATHRIEGALLNGLPAYSELQRQLAVRRELVRERAKSLQEPTPQDKPALERLAELAISLALGFALEDSGLAQAEEPAEPDNAYARMELAQLRRRLAELTERLPEAERRVVFRHYFQQQPFDEIAASMNLTKGRISQLHHAALRRLRQRLIELKTLSGDG</sequence>
<evidence type="ECO:0000313" key="8">
    <source>
        <dbReference type="Proteomes" id="UP001180453"/>
    </source>
</evidence>
<evidence type="ECO:0000256" key="1">
    <source>
        <dbReference type="ARBA" id="ARBA00023015"/>
    </source>
</evidence>
<keyword evidence="3" id="KW-0238">DNA-binding</keyword>
<dbReference type="SUPFAM" id="SSF88946">
    <property type="entry name" value="Sigma2 domain of RNA polymerase sigma factors"/>
    <property type="match status" value="1"/>
</dbReference>
<dbReference type="PANTHER" id="PTHR30385">
    <property type="entry name" value="SIGMA FACTOR F FLAGELLAR"/>
    <property type="match status" value="1"/>
</dbReference>
<dbReference type="InterPro" id="IPR014284">
    <property type="entry name" value="RNA_pol_sigma-70_dom"/>
</dbReference>
<name>A0ABU1YIY1_ROSSA</name>
<keyword evidence="8" id="KW-1185">Reference proteome</keyword>
<dbReference type="InterPro" id="IPR013324">
    <property type="entry name" value="RNA_pol_sigma_r3/r4-like"/>
</dbReference>
<keyword evidence="7" id="KW-0966">Cell projection</keyword>
<evidence type="ECO:0000256" key="3">
    <source>
        <dbReference type="ARBA" id="ARBA00023125"/>
    </source>
</evidence>
<keyword evidence="4" id="KW-0804">Transcription</keyword>
<comment type="caution">
    <text evidence="7">The sequence shown here is derived from an EMBL/GenBank/DDBJ whole genome shotgun (WGS) entry which is preliminary data.</text>
</comment>
<dbReference type="InterPro" id="IPR007627">
    <property type="entry name" value="RNA_pol_sigma70_r2"/>
</dbReference>
<keyword evidence="1" id="KW-0805">Transcription regulation</keyword>
<dbReference type="Gene3D" id="1.10.1740.10">
    <property type="match status" value="1"/>
</dbReference>
<protein>
    <submittedName>
        <fullName evidence="7">RNA polymerase sigma factor for flagellar operon FliA</fullName>
    </submittedName>
</protein>
<reference evidence="7 8" key="1">
    <citation type="submission" date="2023-07" db="EMBL/GenBank/DDBJ databases">
        <title>Sorghum-associated microbial communities from plants grown in Nebraska, USA.</title>
        <authorList>
            <person name="Schachtman D."/>
        </authorList>
    </citation>
    <scope>NUCLEOTIDE SEQUENCE [LARGE SCALE GENOMIC DNA]</scope>
    <source>
        <strain evidence="7 8">BE314</strain>
    </source>
</reference>
<dbReference type="Proteomes" id="UP001180453">
    <property type="component" value="Unassembled WGS sequence"/>
</dbReference>
<dbReference type="PRINTS" id="PR00046">
    <property type="entry name" value="SIGMA70FCT"/>
</dbReference>
<dbReference type="InterPro" id="IPR007630">
    <property type="entry name" value="RNA_pol_sigma70_r4"/>
</dbReference>
<dbReference type="InterPro" id="IPR013325">
    <property type="entry name" value="RNA_pol_sigma_r2"/>
</dbReference>
<evidence type="ECO:0000313" key="7">
    <source>
        <dbReference type="EMBL" id="MDR7268205.1"/>
    </source>
</evidence>